<sequence length="149" mass="17297">MALEKVAEQYFKDLNPMASRIYSDLQDTKEAYEDLWTNLSEEEKDQILNEIQDEYDLDIVLDDSFRDEHSAPFSFRTRSQKNLAIFTETKPVKKSNVTKKKSAAPPPPKPRPISHYAQDLDLEDISHTSTQVTQDFKLPKTGLDFLDNW</sequence>
<dbReference type="EMBL" id="JAACXV010013730">
    <property type="protein sequence ID" value="KAF7272675.1"/>
    <property type="molecule type" value="Genomic_DNA"/>
</dbReference>
<comment type="caution">
    <text evidence="3">The sequence shown here is derived from an EMBL/GenBank/DDBJ whole genome shotgun (WGS) entry which is preliminary data.</text>
</comment>
<dbReference type="OrthoDB" id="5984457at2759"/>
<protein>
    <recommendedName>
        <fullName evidence="2">DUF4706 domain-containing protein</fullName>
    </recommendedName>
</protein>
<dbReference type="AlphaFoldDB" id="A0A834I1D7"/>
<feature type="compositionally biased region" description="Basic residues" evidence="1">
    <location>
        <begin position="92"/>
        <end position="102"/>
    </location>
</feature>
<feature type="domain" description="DUF4706" evidence="2">
    <location>
        <begin position="64"/>
        <end position="83"/>
    </location>
</feature>
<accession>A0A834I1D7</accession>
<dbReference type="PANTHER" id="PTHR34394:SF1">
    <property type="entry name" value="SIMILAR TO RIKEN CDNA 2310022B05"/>
    <property type="match status" value="1"/>
</dbReference>
<dbReference type="PANTHER" id="PTHR34394">
    <property type="entry name" value="SIMILAR TO RIKEN CDNA 2310022B05"/>
    <property type="match status" value="1"/>
</dbReference>
<evidence type="ECO:0000313" key="4">
    <source>
        <dbReference type="Proteomes" id="UP000625711"/>
    </source>
</evidence>
<organism evidence="3 4">
    <name type="scientific">Rhynchophorus ferrugineus</name>
    <name type="common">Red palm weevil</name>
    <name type="synonym">Curculio ferrugineus</name>
    <dbReference type="NCBI Taxonomy" id="354439"/>
    <lineage>
        <taxon>Eukaryota</taxon>
        <taxon>Metazoa</taxon>
        <taxon>Ecdysozoa</taxon>
        <taxon>Arthropoda</taxon>
        <taxon>Hexapoda</taxon>
        <taxon>Insecta</taxon>
        <taxon>Pterygota</taxon>
        <taxon>Neoptera</taxon>
        <taxon>Endopterygota</taxon>
        <taxon>Coleoptera</taxon>
        <taxon>Polyphaga</taxon>
        <taxon>Cucujiformia</taxon>
        <taxon>Curculionidae</taxon>
        <taxon>Dryophthorinae</taxon>
        <taxon>Rhynchophorus</taxon>
    </lineage>
</organism>
<dbReference type="Proteomes" id="UP000625711">
    <property type="component" value="Unassembled WGS sequence"/>
</dbReference>
<evidence type="ECO:0000256" key="1">
    <source>
        <dbReference type="SAM" id="MobiDB-lite"/>
    </source>
</evidence>
<evidence type="ECO:0000259" key="2">
    <source>
        <dbReference type="Pfam" id="PF15797"/>
    </source>
</evidence>
<keyword evidence="4" id="KW-1185">Reference proteome</keyword>
<feature type="region of interest" description="Disordered" evidence="1">
    <location>
        <begin position="90"/>
        <end position="120"/>
    </location>
</feature>
<gene>
    <name evidence="3" type="ORF">GWI33_014577</name>
</gene>
<reference evidence="3" key="1">
    <citation type="submission" date="2020-08" db="EMBL/GenBank/DDBJ databases">
        <title>Genome sequencing and assembly of the red palm weevil Rhynchophorus ferrugineus.</title>
        <authorList>
            <person name="Dias G.B."/>
            <person name="Bergman C.M."/>
            <person name="Manee M."/>
        </authorList>
    </citation>
    <scope>NUCLEOTIDE SEQUENCE</scope>
    <source>
        <strain evidence="3">AA-2017</strain>
        <tissue evidence="3">Whole larva</tissue>
    </source>
</reference>
<evidence type="ECO:0000313" key="3">
    <source>
        <dbReference type="EMBL" id="KAF7272675.1"/>
    </source>
</evidence>
<proteinExistence type="predicted"/>
<dbReference type="Pfam" id="PF15797">
    <property type="entry name" value="DUF4706"/>
    <property type="match status" value="2"/>
</dbReference>
<dbReference type="InterPro" id="IPR031600">
    <property type="entry name" value="DUF4706"/>
</dbReference>
<feature type="domain" description="DUF4706" evidence="2">
    <location>
        <begin position="9"/>
        <end position="50"/>
    </location>
</feature>
<name>A0A834I1D7_RHYFE</name>